<dbReference type="GO" id="GO:0098703">
    <property type="term" value="P:calcium ion import across plasma membrane"/>
    <property type="evidence" value="ECO:0007669"/>
    <property type="project" value="TreeGrafter"/>
</dbReference>
<gene>
    <name evidence="9" type="ORF">AMORRO_LOCUS8229</name>
</gene>
<evidence type="ECO:0000256" key="1">
    <source>
        <dbReference type="ARBA" id="ARBA00004141"/>
    </source>
</evidence>
<feature type="transmembrane region" description="Helical" evidence="7">
    <location>
        <begin position="1166"/>
        <end position="1186"/>
    </location>
</feature>
<feature type="transmembrane region" description="Helical" evidence="7">
    <location>
        <begin position="1071"/>
        <end position="1093"/>
    </location>
</feature>
<evidence type="ECO:0000256" key="4">
    <source>
        <dbReference type="ARBA" id="ARBA00022989"/>
    </source>
</evidence>
<keyword evidence="4 7" id="KW-1133">Transmembrane helix</keyword>
<name>A0A9N9CU66_9GLOM</name>
<proteinExistence type="predicted"/>
<dbReference type="InterPro" id="IPR024862">
    <property type="entry name" value="TRPV"/>
</dbReference>
<feature type="compositionally biased region" description="Acidic residues" evidence="6">
    <location>
        <begin position="1256"/>
        <end position="1272"/>
    </location>
</feature>
<feature type="transmembrane region" description="Helical" evidence="7">
    <location>
        <begin position="968"/>
        <end position="985"/>
    </location>
</feature>
<sequence length="1408" mass="162802">MSRITNPRLNSSVSELNVVDDAMSVFSSTDKSYQTRFRCVSISPDGQQIATFSPATHEISIFSTNDLVNPISTFVFSVVIEGPSSGQSCWSIAISDSVNTEDDRLMAISRFDLLDTTSTDVRLHVENPIDDLESIDSRYTIGYNRTKAETWVLLTLQKIEIKTSIRKIGGVVRFLDSNFSLKDSLSEDQTAIVVVNSSGIYKQTFQNSEIKISRKHFFPFSKIKFKSDIEQFNLPKRLSINLSHPDYYRGGLEILNDCIIRNHFLVNSYKNQHHHVEMYDLVTGNLETVFQRKDLAASPKVIHGLPVFAISQNDAILAFCRGTASITLYLMETGLEIDTKKIVGPGLQKIISMSFIDDDSKLLIMIEEGDVQHKYQIFVVWDLFTTHENTEHSENAIRRSIRLESENPLRIDMTRPLISPQGNIYVINEDGDLSSLLDHPDIDLIRNSNAQQDMTACEIDNKDEEIHHSIFKVDGERVDVRSLSRNKVIINHIEPWQRDKKYSRVSAYLHSDKRTQLTIGPDTVQVWRYRKLRDSDLHERVLEYIWAKNGGDELQIRELLIGEQEFVLKLMVPSSEKYEPQPLTIHWPNNVNVLEGACKTLRVLSDKKHEIAGSKNANKREFLVNHTQRLVKRYIKKSGLFRLTDIRYPIMENLIRSRQARLIQSILKNRKNGKNSGLHIPRLHSWGNIDGSNKLVPKKADLQIALECTRKHTNSVTIEALLDYYADNAKDYNNVGWMMTVTNVIPLLYDYKLEHLVRELFRKPCFGTIEAYAPSLNINRHDQIRGNCTDNLHVINVNPQLERKPPITTLTKMAAFLSRQVASMKKFFLINPSGVVIEPTYNDRKVYMVPLPNFTVYPKSSDNDELSYSLMSIKILRSLFWPRKRIIGNVKEMSPFLRVIFEDESTDLHRTPSIKAITSYKWRDARNYFLRNVSLYVLFGISFGVRSINYAINVNLTNSLFSTAPGDIVISAFNLLFLYTGWHLVANELIQLKQEGLQRYLDIYNIFDLGSVVLPLGLNISDWLFNMDFYLFTTALSFTMLIMWFELLLLMRYFESPGRFIYIITNILNTIWPFFAFMLIAVLGFGTAMFILLKNAPNDQFQVDRYDIVNPQNTDERNLIIERQVDRNSRIENYYSNLGSSVEAVFFWTNGRWDQLELWDNYAVDVMSILGSLILVLIFQNMLIAFMNGAFDKAKEDGYNAVHVFRADLISDYETMDRPLGRKKDSRYIYFIPNPDFIDSWLLYVKKRNMTRTGEDDQLESSDSDDDYEEEEHEKTHYREYSLDSNKSDNNEEKIKLVDEDYVNKFKRRQCISHSRNSSLSTFVSKPLFSISSTNQGTSDNTLFPIPEAGISSRSIVNEEVTPERTMAMQKRFDELENTISERMIRFMERFDTLEQKMTTVLEFLSDQ</sequence>
<dbReference type="EMBL" id="CAJVPV010006845">
    <property type="protein sequence ID" value="CAG8611239.1"/>
    <property type="molecule type" value="Genomic_DNA"/>
</dbReference>
<feature type="transmembrane region" description="Helical" evidence="7">
    <location>
        <begin position="1031"/>
        <end position="1050"/>
    </location>
</feature>
<dbReference type="GO" id="GO:0005886">
    <property type="term" value="C:plasma membrane"/>
    <property type="evidence" value="ECO:0007669"/>
    <property type="project" value="TreeGrafter"/>
</dbReference>
<dbReference type="OrthoDB" id="2433234at2759"/>
<keyword evidence="5 7" id="KW-0472">Membrane</keyword>
<organism evidence="9 10">
    <name type="scientific">Acaulospora morrowiae</name>
    <dbReference type="NCBI Taxonomy" id="94023"/>
    <lineage>
        <taxon>Eukaryota</taxon>
        <taxon>Fungi</taxon>
        <taxon>Fungi incertae sedis</taxon>
        <taxon>Mucoromycota</taxon>
        <taxon>Glomeromycotina</taxon>
        <taxon>Glomeromycetes</taxon>
        <taxon>Diversisporales</taxon>
        <taxon>Acaulosporaceae</taxon>
        <taxon>Acaulospora</taxon>
    </lineage>
</organism>
<feature type="compositionally biased region" description="Basic and acidic residues" evidence="6">
    <location>
        <begin position="1273"/>
        <end position="1287"/>
    </location>
</feature>
<keyword evidence="2 7" id="KW-0812">Transmembrane</keyword>
<keyword evidence="3" id="KW-0677">Repeat</keyword>
<evidence type="ECO:0000256" key="7">
    <source>
        <dbReference type="SAM" id="Phobius"/>
    </source>
</evidence>
<reference evidence="9" key="1">
    <citation type="submission" date="2021-06" db="EMBL/GenBank/DDBJ databases">
        <authorList>
            <person name="Kallberg Y."/>
            <person name="Tangrot J."/>
            <person name="Rosling A."/>
        </authorList>
    </citation>
    <scope>NUCLEOTIDE SEQUENCE</scope>
    <source>
        <strain evidence="9">CL551</strain>
    </source>
</reference>
<comment type="caution">
    <text evidence="9">The sequence shown here is derived from an EMBL/GenBank/DDBJ whole genome shotgun (WGS) entry which is preliminary data.</text>
</comment>
<evidence type="ECO:0000313" key="9">
    <source>
        <dbReference type="EMBL" id="CAG8611239.1"/>
    </source>
</evidence>
<feature type="domain" description="Ion transport" evidence="8">
    <location>
        <begin position="969"/>
        <end position="1197"/>
    </location>
</feature>
<dbReference type="SUPFAM" id="SSF82171">
    <property type="entry name" value="DPP6 N-terminal domain-like"/>
    <property type="match status" value="1"/>
</dbReference>
<evidence type="ECO:0000256" key="2">
    <source>
        <dbReference type="ARBA" id="ARBA00022692"/>
    </source>
</evidence>
<dbReference type="PANTHER" id="PTHR10582:SF2">
    <property type="entry name" value="INACTIVE"/>
    <property type="match status" value="1"/>
</dbReference>
<evidence type="ECO:0000256" key="6">
    <source>
        <dbReference type="SAM" id="MobiDB-lite"/>
    </source>
</evidence>
<comment type="subcellular location">
    <subcellularLocation>
        <location evidence="1">Membrane</location>
        <topology evidence="1">Multi-pass membrane protein</topology>
    </subcellularLocation>
</comment>
<keyword evidence="10" id="KW-1185">Reference proteome</keyword>
<dbReference type="PANTHER" id="PTHR10582">
    <property type="entry name" value="TRANSIENT RECEPTOR POTENTIAL ION CHANNEL PROTEIN"/>
    <property type="match status" value="1"/>
</dbReference>
<feature type="transmembrane region" description="Helical" evidence="7">
    <location>
        <begin position="1006"/>
        <end position="1025"/>
    </location>
</feature>
<evidence type="ECO:0000313" key="10">
    <source>
        <dbReference type="Proteomes" id="UP000789342"/>
    </source>
</evidence>
<protein>
    <submittedName>
        <fullName evidence="9">18041_t:CDS:1</fullName>
    </submittedName>
</protein>
<evidence type="ECO:0000256" key="3">
    <source>
        <dbReference type="ARBA" id="ARBA00022737"/>
    </source>
</evidence>
<dbReference type="GO" id="GO:0005216">
    <property type="term" value="F:monoatomic ion channel activity"/>
    <property type="evidence" value="ECO:0007669"/>
    <property type="project" value="InterPro"/>
</dbReference>
<feature type="region of interest" description="Disordered" evidence="6">
    <location>
        <begin position="1254"/>
        <end position="1287"/>
    </location>
</feature>
<dbReference type="Proteomes" id="UP000789342">
    <property type="component" value="Unassembled WGS sequence"/>
</dbReference>
<evidence type="ECO:0000256" key="5">
    <source>
        <dbReference type="ARBA" id="ARBA00023136"/>
    </source>
</evidence>
<evidence type="ECO:0000259" key="8">
    <source>
        <dbReference type="Pfam" id="PF00520"/>
    </source>
</evidence>
<dbReference type="InterPro" id="IPR005821">
    <property type="entry name" value="Ion_trans_dom"/>
</dbReference>
<accession>A0A9N9CU66</accession>
<dbReference type="Pfam" id="PF00520">
    <property type="entry name" value="Ion_trans"/>
    <property type="match status" value="1"/>
</dbReference>